<organism evidence="1 2">
    <name type="scientific">Nocardioides lentus</name>
    <dbReference type="NCBI Taxonomy" id="338077"/>
    <lineage>
        <taxon>Bacteria</taxon>
        <taxon>Bacillati</taxon>
        <taxon>Actinomycetota</taxon>
        <taxon>Actinomycetes</taxon>
        <taxon>Propionibacteriales</taxon>
        <taxon>Nocardioidaceae</taxon>
        <taxon>Nocardioides</taxon>
    </lineage>
</organism>
<proteinExistence type="predicted"/>
<keyword evidence="2" id="KW-1185">Reference proteome</keyword>
<evidence type="ECO:0000313" key="1">
    <source>
        <dbReference type="EMBL" id="GAA1904055.1"/>
    </source>
</evidence>
<evidence type="ECO:0008006" key="3">
    <source>
        <dbReference type="Google" id="ProtNLM"/>
    </source>
</evidence>
<sequence length="140" mass="15410">MFSQANFTKELFETYFGVENGKTELMLTPVEPDGTLGELETRLGRFKPRSTNYYFELAAATGLPHPGEQAPIAVFLELDSGAYLYLFRLPGQVGFDELDALLASYPAPGGNRLRRETLDLATLQDAWPGCPLLSAPEPPL</sequence>
<dbReference type="EMBL" id="BAAAMY010000001">
    <property type="protein sequence ID" value="GAA1904055.1"/>
    <property type="molecule type" value="Genomic_DNA"/>
</dbReference>
<dbReference type="Proteomes" id="UP001501612">
    <property type="component" value="Unassembled WGS sequence"/>
</dbReference>
<evidence type="ECO:0000313" key="2">
    <source>
        <dbReference type="Proteomes" id="UP001501612"/>
    </source>
</evidence>
<accession>A0ABN2NXH7</accession>
<name>A0ABN2NXH7_9ACTN</name>
<reference evidence="1 2" key="1">
    <citation type="journal article" date="2019" name="Int. J. Syst. Evol. Microbiol.">
        <title>The Global Catalogue of Microorganisms (GCM) 10K type strain sequencing project: providing services to taxonomists for standard genome sequencing and annotation.</title>
        <authorList>
            <consortium name="The Broad Institute Genomics Platform"/>
            <consortium name="The Broad Institute Genome Sequencing Center for Infectious Disease"/>
            <person name="Wu L."/>
            <person name="Ma J."/>
        </authorList>
    </citation>
    <scope>NUCLEOTIDE SEQUENCE [LARGE SCALE GENOMIC DNA]</scope>
    <source>
        <strain evidence="1 2">JCM 14046</strain>
    </source>
</reference>
<gene>
    <name evidence="1" type="ORF">GCM10009737_00930</name>
</gene>
<protein>
    <recommendedName>
        <fullName evidence="3">SMI1/KNR4 family protein</fullName>
    </recommendedName>
</protein>
<comment type="caution">
    <text evidence="1">The sequence shown here is derived from an EMBL/GenBank/DDBJ whole genome shotgun (WGS) entry which is preliminary data.</text>
</comment>